<dbReference type="EMBL" id="FTMN01000007">
    <property type="protein sequence ID" value="SIQ69384.1"/>
    <property type="molecule type" value="Genomic_DNA"/>
</dbReference>
<protein>
    <submittedName>
        <fullName evidence="7">Threonine/homoserine/homoserine lactone efflux protein</fullName>
    </submittedName>
</protein>
<evidence type="ECO:0000256" key="6">
    <source>
        <dbReference type="SAM" id="Phobius"/>
    </source>
</evidence>
<keyword evidence="2" id="KW-1003">Cell membrane</keyword>
<sequence>MFEILLYAIGVMYTPGPVNLLSLGAGLNGSAPRTLGFCAGVGLAMLILFALFGYTGAWLVVPEYQRVISLLGALYILWLAWKVGCSARRSASMDTPQAKQTDVGSTLTFKSGLIMQLCNPKAPLAVLPITTVQFPAVGIEGFGILFWSLLLGALAFGAPGSYVLMGARMGRLIKSPVFFRALNTLMALLLVYVAVDITYSQLSML</sequence>
<proteinExistence type="predicted"/>
<comment type="subcellular location">
    <subcellularLocation>
        <location evidence="1">Cell membrane</location>
        <topology evidence="1">Multi-pass membrane protein</topology>
    </subcellularLocation>
</comment>
<dbReference type="GO" id="GO:0005886">
    <property type="term" value="C:plasma membrane"/>
    <property type="evidence" value="ECO:0007669"/>
    <property type="project" value="UniProtKB-SubCell"/>
</dbReference>
<dbReference type="GO" id="GO:0015171">
    <property type="term" value="F:amino acid transmembrane transporter activity"/>
    <property type="evidence" value="ECO:0007669"/>
    <property type="project" value="TreeGrafter"/>
</dbReference>
<organism evidence="7 8">
    <name type="scientific">Marinobacterium stanieri</name>
    <dbReference type="NCBI Taxonomy" id="49186"/>
    <lineage>
        <taxon>Bacteria</taxon>
        <taxon>Pseudomonadati</taxon>
        <taxon>Pseudomonadota</taxon>
        <taxon>Gammaproteobacteria</taxon>
        <taxon>Oceanospirillales</taxon>
        <taxon>Oceanospirillaceae</taxon>
        <taxon>Marinobacterium</taxon>
    </lineage>
</organism>
<accession>A0A1N6UUR8</accession>
<evidence type="ECO:0000256" key="2">
    <source>
        <dbReference type="ARBA" id="ARBA00022475"/>
    </source>
</evidence>
<dbReference type="RefSeq" id="WP_076464162.1">
    <property type="nucleotide sequence ID" value="NZ_FTMN01000007.1"/>
</dbReference>
<dbReference type="Pfam" id="PF01810">
    <property type="entry name" value="LysE"/>
    <property type="match status" value="1"/>
</dbReference>
<dbReference type="STRING" id="49186.SAMN05421647_107238"/>
<evidence type="ECO:0000256" key="5">
    <source>
        <dbReference type="ARBA" id="ARBA00023136"/>
    </source>
</evidence>
<dbReference type="InterPro" id="IPR001123">
    <property type="entry name" value="LeuE-type"/>
</dbReference>
<dbReference type="PANTHER" id="PTHR30086">
    <property type="entry name" value="ARGININE EXPORTER PROTEIN ARGO"/>
    <property type="match status" value="1"/>
</dbReference>
<dbReference type="Proteomes" id="UP000186895">
    <property type="component" value="Unassembled WGS sequence"/>
</dbReference>
<evidence type="ECO:0000313" key="8">
    <source>
        <dbReference type="Proteomes" id="UP000186895"/>
    </source>
</evidence>
<evidence type="ECO:0000256" key="1">
    <source>
        <dbReference type="ARBA" id="ARBA00004651"/>
    </source>
</evidence>
<feature type="transmembrane region" description="Helical" evidence="6">
    <location>
        <begin position="34"/>
        <end position="61"/>
    </location>
</feature>
<reference evidence="7 8" key="1">
    <citation type="submission" date="2017-01" db="EMBL/GenBank/DDBJ databases">
        <authorList>
            <person name="Mah S.A."/>
            <person name="Swanson W.J."/>
            <person name="Moy G.W."/>
            <person name="Vacquier V.D."/>
        </authorList>
    </citation>
    <scope>NUCLEOTIDE SEQUENCE [LARGE SCALE GENOMIC DNA]</scope>
    <source>
        <strain evidence="7 8">DSM 7027</strain>
    </source>
</reference>
<evidence type="ECO:0000313" key="7">
    <source>
        <dbReference type="EMBL" id="SIQ69384.1"/>
    </source>
</evidence>
<keyword evidence="8" id="KW-1185">Reference proteome</keyword>
<feature type="transmembrane region" description="Helical" evidence="6">
    <location>
        <begin position="145"/>
        <end position="165"/>
    </location>
</feature>
<evidence type="ECO:0000256" key="4">
    <source>
        <dbReference type="ARBA" id="ARBA00022989"/>
    </source>
</evidence>
<keyword evidence="3 6" id="KW-0812">Transmembrane</keyword>
<dbReference type="AlphaFoldDB" id="A0A1N6UUR8"/>
<dbReference type="eggNOG" id="COG1280">
    <property type="taxonomic scope" value="Bacteria"/>
</dbReference>
<dbReference type="GO" id="GO:0033228">
    <property type="term" value="P:cysteine export across plasma membrane"/>
    <property type="evidence" value="ECO:0007669"/>
    <property type="project" value="TreeGrafter"/>
</dbReference>
<feature type="transmembrane region" description="Helical" evidence="6">
    <location>
        <begin position="177"/>
        <end position="195"/>
    </location>
</feature>
<dbReference type="PANTHER" id="PTHR30086:SF20">
    <property type="entry name" value="ARGININE EXPORTER PROTEIN ARGO-RELATED"/>
    <property type="match status" value="1"/>
</dbReference>
<keyword evidence="5 6" id="KW-0472">Membrane</keyword>
<keyword evidence="4 6" id="KW-1133">Transmembrane helix</keyword>
<feature type="transmembrane region" description="Helical" evidence="6">
    <location>
        <begin position="6"/>
        <end position="27"/>
    </location>
</feature>
<gene>
    <name evidence="7" type="ORF">SAMN05421647_107238</name>
</gene>
<evidence type="ECO:0000256" key="3">
    <source>
        <dbReference type="ARBA" id="ARBA00022692"/>
    </source>
</evidence>
<name>A0A1N6UUR8_9GAMM</name>